<evidence type="ECO:0000313" key="3">
    <source>
        <dbReference type="EMBL" id="TCU96074.1"/>
    </source>
</evidence>
<dbReference type="InterPro" id="IPR051610">
    <property type="entry name" value="GPI/OXD"/>
</dbReference>
<dbReference type="PANTHER" id="PTHR35848:SF6">
    <property type="entry name" value="CUPIN TYPE-2 DOMAIN-CONTAINING PROTEIN"/>
    <property type="match status" value="1"/>
</dbReference>
<feature type="domain" description="Cupin type-2" evidence="2">
    <location>
        <begin position="62"/>
        <end position="129"/>
    </location>
</feature>
<dbReference type="PANTHER" id="PTHR35848">
    <property type="entry name" value="OXALATE-BINDING PROTEIN"/>
    <property type="match status" value="1"/>
</dbReference>
<name>A0A4R3V1C8_9BURK</name>
<dbReference type="InterPro" id="IPR014710">
    <property type="entry name" value="RmlC-like_jellyroll"/>
</dbReference>
<accession>A0A4R3V1C8</accession>
<dbReference type="Proteomes" id="UP000294692">
    <property type="component" value="Unassembled WGS sequence"/>
</dbReference>
<dbReference type="InterPro" id="IPR011051">
    <property type="entry name" value="RmlC_Cupin_sf"/>
</dbReference>
<dbReference type="SUPFAM" id="SSF51182">
    <property type="entry name" value="RmlC-like cupins"/>
    <property type="match status" value="1"/>
</dbReference>
<dbReference type="InterPro" id="IPR013096">
    <property type="entry name" value="Cupin_2"/>
</dbReference>
<keyword evidence="3" id="KW-0223">Dioxygenase</keyword>
<keyword evidence="1" id="KW-0479">Metal-binding</keyword>
<sequence>MKDNPNKQAQENDAAVPYAAAVTRNLAELFWTEYPGHYHQALSKAIVTPDLTGSKFFDHRISCYEPGAYVESHVHKVQEQIYHMLSGEGVLITDGERRVVRAKDVAFIPPGVVHELHCTGTEPLVFLVITTPPSDE</sequence>
<gene>
    <name evidence="3" type="ORF">EV686_107132</name>
</gene>
<dbReference type="EMBL" id="SMBX01000007">
    <property type="protein sequence ID" value="TCU96074.1"/>
    <property type="molecule type" value="Genomic_DNA"/>
</dbReference>
<dbReference type="AlphaFoldDB" id="A0A4R3V1C8"/>
<dbReference type="Pfam" id="PF07883">
    <property type="entry name" value="Cupin_2"/>
    <property type="match status" value="1"/>
</dbReference>
<dbReference type="RefSeq" id="WP_132477554.1">
    <property type="nucleotide sequence ID" value="NZ_JBEBWM010000008.1"/>
</dbReference>
<comment type="caution">
    <text evidence="3">The sequence shown here is derived from an EMBL/GenBank/DDBJ whole genome shotgun (WGS) entry which is preliminary data.</text>
</comment>
<protein>
    <submittedName>
        <fullName evidence="3">Quercetin dioxygenase-like cupin family protein</fullName>
    </submittedName>
</protein>
<keyword evidence="4" id="KW-1185">Reference proteome</keyword>
<organism evidence="3 4">
    <name type="scientific">Paracandidimonas soli</name>
    <dbReference type="NCBI Taxonomy" id="1917182"/>
    <lineage>
        <taxon>Bacteria</taxon>
        <taxon>Pseudomonadati</taxon>
        <taxon>Pseudomonadota</taxon>
        <taxon>Betaproteobacteria</taxon>
        <taxon>Burkholderiales</taxon>
        <taxon>Alcaligenaceae</taxon>
        <taxon>Paracandidimonas</taxon>
    </lineage>
</organism>
<reference evidence="3 4" key="1">
    <citation type="submission" date="2019-03" db="EMBL/GenBank/DDBJ databases">
        <title>Genomic Encyclopedia of Type Strains, Phase IV (KMG-IV): sequencing the most valuable type-strain genomes for metagenomic binning, comparative biology and taxonomic classification.</title>
        <authorList>
            <person name="Goeker M."/>
        </authorList>
    </citation>
    <scope>NUCLEOTIDE SEQUENCE [LARGE SCALE GENOMIC DNA]</scope>
    <source>
        <strain evidence="3 4">DSM 100048</strain>
    </source>
</reference>
<evidence type="ECO:0000259" key="2">
    <source>
        <dbReference type="Pfam" id="PF07883"/>
    </source>
</evidence>
<dbReference type="GO" id="GO:0051213">
    <property type="term" value="F:dioxygenase activity"/>
    <property type="evidence" value="ECO:0007669"/>
    <property type="project" value="UniProtKB-KW"/>
</dbReference>
<dbReference type="GO" id="GO:0046872">
    <property type="term" value="F:metal ion binding"/>
    <property type="evidence" value="ECO:0007669"/>
    <property type="project" value="UniProtKB-KW"/>
</dbReference>
<evidence type="ECO:0000313" key="4">
    <source>
        <dbReference type="Proteomes" id="UP000294692"/>
    </source>
</evidence>
<evidence type="ECO:0000256" key="1">
    <source>
        <dbReference type="ARBA" id="ARBA00022723"/>
    </source>
</evidence>
<dbReference type="OrthoDB" id="3620182at2"/>
<keyword evidence="3" id="KW-0560">Oxidoreductase</keyword>
<dbReference type="Gene3D" id="2.60.120.10">
    <property type="entry name" value="Jelly Rolls"/>
    <property type="match status" value="1"/>
</dbReference>
<proteinExistence type="predicted"/>